<keyword evidence="4" id="KW-0067">ATP-binding</keyword>
<dbReference type="eggNOG" id="COG1131">
    <property type="taxonomic scope" value="Bacteria"/>
</dbReference>
<accession>U4TVR1</accession>
<evidence type="ECO:0000256" key="1">
    <source>
        <dbReference type="ARBA" id="ARBA00005417"/>
    </source>
</evidence>
<dbReference type="GO" id="GO:0005524">
    <property type="term" value="F:ATP binding"/>
    <property type="evidence" value="ECO:0007669"/>
    <property type="project" value="UniProtKB-KW"/>
</dbReference>
<sequence>MDVVLQAQNVTKQFSQHQTALDDLNLTLHQGDIYGLVGRNGAGKTTLLKTFLQLIAPTSGTITLFGQPVDQAHVASLQRVGSIIETPSAFGELTALQNVRYFCLAQGIVTPHAAEDSLQFVGLADTGKKKVKHFSLGMKQKMGLALATLKKPDLLLLDEPINGLDPIAIAEFRQLLLKLNREQNTTILISSHILDELFHLATRFGFIDHGHMVREVTKREFTAETAQYIRITTEDMPALTRALADLHLNSFKVISANEVHVFNAQQPISVINHALVSADVPVTGISQAGQNLENYFKTLLREEKKEVRQDA</sequence>
<dbReference type="PANTHER" id="PTHR43335:SF8">
    <property type="entry name" value="ABC TRANSPORTER, ATP-BINDING PROTEIN"/>
    <property type="match status" value="1"/>
</dbReference>
<comment type="similarity">
    <text evidence="1">Belongs to the ABC transporter superfamily.</text>
</comment>
<name>U4TVR1_9LACO</name>
<keyword evidence="7" id="KW-1185">Reference proteome</keyword>
<dbReference type="HOGENOM" id="CLU_000604_1_2_9"/>
<organism evidence="6 7">
    <name type="scientific">Schleiferilactobacillus shenzhenensis LY-73</name>
    <dbReference type="NCBI Taxonomy" id="1231336"/>
    <lineage>
        <taxon>Bacteria</taxon>
        <taxon>Bacillati</taxon>
        <taxon>Bacillota</taxon>
        <taxon>Bacilli</taxon>
        <taxon>Lactobacillales</taxon>
        <taxon>Lactobacillaceae</taxon>
        <taxon>Schleiferilactobacillus</taxon>
    </lineage>
</organism>
<dbReference type="PROSITE" id="PS50893">
    <property type="entry name" value="ABC_TRANSPORTER_2"/>
    <property type="match status" value="1"/>
</dbReference>
<dbReference type="STRING" id="1231336.L248_2004"/>
<evidence type="ECO:0000313" key="7">
    <source>
        <dbReference type="Proteomes" id="UP000030647"/>
    </source>
</evidence>
<dbReference type="Gene3D" id="3.40.50.300">
    <property type="entry name" value="P-loop containing nucleotide triphosphate hydrolases"/>
    <property type="match status" value="1"/>
</dbReference>
<evidence type="ECO:0000256" key="3">
    <source>
        <dbReference type="ARBA" id="ARBA00022741"/>
    </source>
</evidence>
<dbReference type="InterPro" id="IPR017871">
    <property type="entry name" value="ABC_transporter-like_CS"/>
</dbReference>
<dbReference type="PANTHER" id="PTHR43335">
    <property type="entry name" value="ABC TRANSPORTER, ATP-BINDING PROTEIN"/>
    <property type="match status" value="1"/>
</dbReference>
<dbReference type="InterPro" id="IPR003593">
    <property type="entry name" value="AAA+_ATPase"/>
</dbReference>
<dbReference type="RefSeq" id="WP_022528871.1">
    <property type="nucleotide sequence ID" value="NZ_KI271584.1"/>
</dbReference>
<dbReference type="SMART" id="SM00382">
    <property type="entry name" value="AAA"/>
    <property type="match status" value="1"/>
</dbReference>
<proteinExistence type="inferred from homology"/>
<dbReference type="OrthoDB" id="9804819at2"/>
<dbReference type="PROSITE" id="PS00211">
    <property type="entry name" value="ABC_TRANSPORTER_1"/>
    <property type="match status" value="1"/>
</dbReference>
<reference evidence="7" key="1">
    <citation type="journal article" date="2013" name="Genome Announc.">
        <title>Whole-Genome Sequencing of Lactobacillus shenzhenensis Strain LY-73T.</title>
        <authorList>
            <person name="Lin Z."/>
            <person name="Liu Z."/>
            <person name="Yang R."/>
            <person name="Zou Y."/>
            <person name="Wan D."/>
            <person name="Chen J."/>
            <person name="Guo M."/>
            <person name="Zhao J."/>
            <person name="Fang C."/>
            <person name="Yang R."/>
            <person name="Liu F."/>
        </authorList>
    </citation>
    <scope>NUCLEOTIDE SEQUENCE [LARGE SCALE GENOMIC DNA]</scope>
    <source>
        <strain evidence="7">LY-73</strain>
    </source>
</reference>
<evidence type="ECO:0000313" key="6">
    <source>
        <dbReference type="EMBL" id="ERL65928.1"/>
    </source>
</evidence>
<dbReference type="EMBL" id="KI271584">
    <property type="protein sequence ID" value="ERL65928.1"/>
    <property type="molecule type" value="Genomic_DNA"/>
</dbReference>
<dbReference type="SUPFAM" id="SSF52540">
    <property type="entry name" value="P-loop containing nucleoside triphosphate hydrolases"/>
    <property type="match status" value="1"/>
</dbReference>
<gene>
    <name evidence="6" type="primary">srtF</name>
    <name evidence="6" type="ORF">L248_2004</name>
</gene>
<dbReference type="InterPro" id="IPR027417">
    <property type="entry name" value="P-loop_NTPase"/>
</dbReference>
<dbReference type="AlphaFoldDB" id="U4TVR1"/>
<dbReference type="Proteomes" id="UP000030647">
    <property type="component" value="Unassembled WGS sequence"/>
</dbReference>
<evidence type="ECO:0000256" key="4">
    <source>
        <dbReference type="ARBA" id="ARBA00022840"/>
    </source>
</evidence>
<evidence type="ECO:0000256" key="2">
    <source>
        <dbReference type="ARBA" id="ARBA00022448"/>
    </source>
</evidence>
<feature type="domain" description="ABC transporter" evidence="5">
    <location>
        <begin position="5"/>
        <end position="234"/>
    </location>
</feature>
<keyword evidence="2" id="KW-0813">Transport</keyword>
<keyword evidence="3" id="KW-0547">Nucleotide-binding</keyword>
<dbReference type="InterPro" id="IPR003439">
    <property type="entry name" value="ABC_transporter-like_ATP-bd"/>
</dbReference>
<protein>
    <submittedName>
        <fullName evidence="6">SrtF</fullName>
    </submittedName>
</protein>
<dbReference type="GO" id="GO:0016887">
    <property type="term" value="F:ATP hydrolysis activity"/>
    <property type="evidence" value="ECO:0007669"/>
    <property type="project" value="InterPro"/>
</dbReference>
<dbReference type="Pfam" id="PF00005">
    <property type="entry name" value="ABC_tran"/>
    <property type="match status" value="1"/>
</dbReference>
<evidence type="ECO:0000259" key="5">
    <source>
        <dbReference type="PROSITE" id="PS50893"/>
    </source>
</evidence>